<reference evidence="1 3" key="2">
    <citation type="submission" date="2016-02" db="EMBL/GenBank/DDBJ databases">
        <title>Complete Genome Sequence of Propionibacterium acidipropionici ATCC 55737.</title>
        <authorList>
            <person name="Luna Flores C.H."/>
            <person name="Nielsen L.K."/>
            <person name="Marcellin E."/>
        </authorList>
    </citation>
    <scope>NUCLEOTIDE SEQUENCE [LARGE SCALE GENOMIC DNA]</scope>
    <source>
        <strain evidence="1 3">ATCC 55737</strain>
    </source>
</reference>
<dbReference type="EMBL" id="CP015970">
    <property type="protein sequence ID" value="AOZ47158.1"/>
    <property type="molecule type" value="Genomic_DNA"/>
</dbReference>
<evidence type="ECO:0000313" key="4">
    <source>
        <dbReference type="Proteomes" id="UP000178666"/>
    </source>
</evidence>
<dbReference type="AlphaFoldDB" id="A0AAC8YFE7"/>
<dbReference type="Proteomes" id="UP000075221">
    <property type="component" value="Chromosome"/>
</dbReference>
<dbReference type="Proteomes" id="UP000178666">
    <property type="component" value="Chromosome"/>
</dbReference>
<reference evidence="2 4" key="1">
    <citation type="journal article" date="2016" name="Plant Dis.">
        <title>Improved production of propionic acid using genome shuffling.</title>
        <authorList>
            <person name="Luna-Flores C.H."/>
            <person name="Palfreyman R.W."/>
            <person name="Kromer J.O."/>
            <person name="Nielsen L.K."/>
            <person name="Marcellin E."/>
        </authorList>
    </citation>
    <scope>NUCLEOTIDE SEQUENCE [LARGE SCALE GENOMIC DNA]</scope>
    <source>
        <strain evidence="2 4">F3E8</strain>
    </source>
</reference>
<keyword evidence="4" id="KW-1185">Reference proteome</keyword>
<gene>
    <name evidence="2" type="ORF">A8L58_11185</name>
    <name evidence="1" type="ORF">AXH35_09745</name>
</gene>
<evidence type="ECO:0000313" key="1">
    <source>
        <dbReference type="EMBL" id="AMS05692.1"/>
    </source>
</evidence>
<evidence type="ECO:0000313" key="2">
    <source>
        <dbReference type="EMBL" id="AOZ47158.1"/>
    </source>
</evidence>
<accession>A0AAC8YFE7</accession>
<proteinExistence type="predicted"/>
<protein>
    <submittedName>
        <fullName evidence="1">Uncharacterized protein</fullName>
    </submittedName>
</protein>
<sequence length="330" mass="36314">MWLTLLMDDERRVRRVADACGRGISYGGLRKQIRDGTVSRVRHGAVIEGPLRQEARARHLDLIAGTVPVLSGDTWVLTHTSAVALLGLPMTFHGADTVWINRGPGTSGYRSPLLVSRSSDMAKDEIVRVGGYRVTGPGRTALDMARQFGFVTGTMIADAALAGGVTPAQMADLARRGAGRRGNAMAWTVTDFADGRSESPGESLMRAKLHRLECAPTDLQVTINNSHGDFVARCDYGWLEHGVVGEYDGPQKYLRDRKPGESLSDVIIREKAREADIRDQGLEVIRFCRADLREPVEAAKRLQRLLGQRGLLDDPWVSPPPRSPWEAEPW</sequence>
<name>A0AAC8YFE7_9ACTN</name>
<organism evidence="1 3">
    <name type="scientific">Acidipropionibacterium acidipropionici</name>
    <dbReference type="NCBI Taxonomy" id="1748"/>
    <lineage>
        <taxon>Bacteria</taxon>
        <taxon>Bacillati</taxon>
        <taxon>Actinomycetota</taxon>
        <taxon>Actinomycetes</taxon>
        <taxon>Propionibacteriales</taxon>
        <taxon>Propionibacteriaceae</taxon>
        <taxon>Acidipropionibacterium</taxon>
    </lineage>
</organism>
<dbReference type="EMBL" id="CP014352">
    <property type="protein sequence ID" value="AMS05692.1"/>
    <property type="molecule type" value="Genomic_DNA"/>
</dbReference>
<evidence type="ECO:0000313" key="3">
    <source>
        <dbReference type="Proteomes" id="UP000075221"/>
    </source>
</evidence>
<dbReference type="RefSeq" id="WP_062819736.1">
    <property type="nucleotide sequence ID" value="NZ_CP014352.1"/>
</dbReference>